<dbReference type="AlphaFoldDB" id="A0A9P7FA29"/>
<reference evidence="2" key="1">
    <citation type="journal article" date="2020" name="New Phytol.">
        <title>Comparative genomics reveals dynamic genome evolution in host specialist ectomycorrhizal fungi.</title>
        <authorList>
            <person name="Lofgren L.A."/>
            <person name="Nguyen N.H."/>
            <person name="Vilgalys R."/>
            <person name="Ruytinx J."/>
            <person name="Liao H.L."/>
            <person name="Branco S."/>
            <person name="Kuo A."/>
            <person name="LaButti K."/>
            <person name="Lipzen A."/>
            <person name="Andreopoulos W."/>
            <person name="Pangilinan J."/>
            <person name="Riley R."/>
            <person name="Hundley H."/>
            <person name="Na H."/>
            <person name="Barry K."/>
            <person name="Grigoriev I.V."/>
            <person name="Stajich J.E."/>
            <person name="Kennedy P.G."/>
        </authorList>
    </citation>
    <scope>NUCLEOTIDE SEQUENCE</scope>
    <source>
        <strain evidence="2">FC423</strain>
    </source>
</reference>
<dbReference type="OrthoDB" id="5598396at2759"/>
<dbReference type="GO" id="GO:0015074">
    <property type="term" value="P:DNA integration"/>
    <property type="evidence" value="ECO:0007669"/>
    <property type="project" value="InterPro"/>
</dbReference>
<proteinExistence type="predicted"/>
<name>A0A9P7FA29_9AGAM</name>
<dbReference type="GO" id="GO:0006310">
    <property type="term" value="P:DNA recombination"/>
    <property type="evidence" value="ECO:0007669"/>
    <property type="project" value="UniProtKB-KW"/>
</dbReference>
<dbReference type="InterPro" id="IPR013762">
    <property type="entry name" value="Integrase-like_cat_sf"/>
</dbReference>
<dbReference type="RefSeq" id="XP_041293664.1">
    <property type="nucleotide sequence ID" value="XM_041437176.1"/>
</dbReference>
<dbReference type="Proteomes" id="UP000823399">
    <property type="component" value="Unassembled WGS sequence"/>
</dbReference>
<dbReference type="GeneID" id="64699435"/>
<evidence type="ECO:0000313" key="2">
    <source>
        <dbReference type="EMBL" id="KAG2109719.1"/>
    </source>
</evidence>
<evidence type="ECO:0000313" key="3">
    <source>
        <dbReference type="Proteomes" id="UP000823399"/>
    </source>
</evidence>
<dbReference type="GO" id="GO:0003677">
    <property type="term" value="F:DNA binding"/>
    <property type="evidence" value="ECO:0007669"/>
    <property type="project" value="InterPro"/>
</dbReference>
<comment type="caution">
    <text evidence="2">The sequence shown here is derived from an EMBL/GenBank/DDBJ whole genome shotgun (WGS) entry which is preliminary data.</text>
</comment>
<organism evidence="2 3">
    <name type="scientific">Suillus discolor</name>
    <dbReference type="NCBI Taxonomy" id="1912936"/>
    <lineage>
        <taxon>Eukaryota</taxon>
        <taxon>Fungi</taxon>
        <taxon>Dikarya</taxon>
        <taxon>Basidiomycota</taxon>
        <taxon>Agaricomycotina</taxon>
        <taxon>Agaricomycetes</taxon>
        <taxon>Agaricomycetidae</taxon>
        <taxon>Boletales</taxon>
        <taxon>Suillineae</taxon>
        <taxon>Suillaceae</taxon>
        <taxon>Suillus</taxon>
    </lineage>
</organism>
<keyword evidence="3" id="KW-1185">Reference proteome</keyword>
<accession>A0A9P7FA29</accession>
<dbReference type="SUPFAM" id="SSF56349">
    <property type="entry name" value="DNA breaking-rejoining enzymes"/>
    <property type="match status" value="1"/>
</dbReference>
<protein>
    <submittedName>
        <fullName evidence="2">Uncharacterized protein</fullName>
    </submittedName>
</protein>
<dbReference type="Gene3D" id="1.10.443.10">
    <property type="entry name" value="Intergrase catalytic core"/>
    <property type="match status" value="1"/>
</dbReference>
<evidence type="ECO:0000256" key="1">
    <source>
        <dbReference type="ARBA" id="ARBA00023172"/>
    </source>
</evidence>
<keyword evidence="1" id="KW-0233">DNA recombination</keyword>
<sequence>MSATHGGPHWYHEHYKVVSVAYPSPFIKSYHWDWTTSLESDNGLHVLQYLAAHDTSFLHHPALWVTSAGIVPTRSWFLRRLHHFGGNEFSGHSMRAGGATALAAAGMALDLIRAAGRWSSDEFNNTSAINNRLLHRSLRHTSRTLSFLAVYSISHAMALA</sequence>
<gene>
    <name evidence="2" type="ORF">F5147DRAFT_692105</name>
</gene>
<dbReference type="InterPro" id="IPR011010">
    <property type="entry name" value="DNA_brk_join_enz"/>
</dbReference>
<dbReference type="EMBL" id="JABBWM010000023">
    <property type="protein sequence ID" value="KAG2109719.1"/>
    <property type="molecule type" value="Genomic_DNA"/>
</dbReference>